<proteinExistence type="predicted"/>
<dbReference type="GO" id="GO:0016757">
    <property type="term" value="F:glycosyltransferase activity"/>
    <property type="evidence" value="ECO:0007669"/>
    <property type="project" value="InterPro"/>
</dbReference>
<dbReference type="RefSeq" id="WP_015203723.1">
    <property type="nucleotide sequence ID" value="NC_019753.1"/>
</dbReference>
<keyword evidence="4" id="KW-1185">Reference proteome</keyword>
<evidence type="ECO:0000313" key="4">
    <source>
        <dbReference type="Proteomes" id="UP000010472"/>
    </source>
</evidence>
<dbReference type="STRING" id="1173022.Cri9333_2766"/>
<dbReference type="Gene3D" id="3.40.50.2000">
    <property type="entry name" value="Glycogen Phosphorylase B"/>
    <property type="match status" value="2"/>
</dbReference>
<dbReference type="Proteomes" id="UP000010472">
    <property type="component" value="Chromosome"/>
</dbReference>
<dbReference type="InterPro" id="IPR028098">
    <property type="entry name" value="Glyco_trans_4-like_N"/>
</dbReference>
<dbReference type="InterPro" id="IPR001296">
    <property type="entry name" value="Glyco_trans_1"/>
</dbReference>
<gene>
    <name evidence="3" type="ORF">Cri9333_2766</name>
</gene>
<evidence type="ECO:0000259" key="1">
    <source>
        <dbReference type="Pfam" id="PF00534"/>
    </source>
</evidence>
<dbReference type="OrthoDB" id="9802525at2"/>
<dbReference type="SUPFAM" id="SSF53756">
    <property type="entry name" value="UDP-Glycosyltransferase/glycogen phosphorylase"/>
    <property type="match status" value="1"/>
</dbReference>
<dbReference type="KEGG" id="cep:Cri9333_2766"/>
<accession>K9VZS3</accession>
<dbReference type="PANTHER" id="PTHR12526">
    <property type="entry name" value="GLYCOSYLTRANSFERASE"/>
    <property type="match status" value="1"/>
</dbReference>
<evidence type="ECO:0000313" key="3">
    <source>
        <dbReference type="EMBL" id="AFZ13613.1"/>
    </source>
</evidence>
<dbReference type="CDD" id="cd03801">
    <property type="entry name" value="GT4_PimA-like"/>
    <property type="match status" value="1"/>
</dbReference>
<organism evidence="3 4">
    <name type="scientific">Crinalium epipsammum PCC 9333</name>
    <dbReference type="NCBI Taxonomy" id="1173022"/>
    <lineage>
        <taxon>Bacteria</taxon>
        <taxon>Bacillati</taxon>
        <taxon>Cyanobacteriota</taxon>
        <taxon>Cyanophyceae</taxon>
        <taxon>Gomontiellales</taxon>
        <taxon>Gomontiellaceae</taxon>
        <taxon>Crinalium</taxon>
    </lineage>
</organism>
<evidence type="ECO:0000259" key="2">
    <source>
        <dbReference type="Pfam" id="PF13439"/>
    </source>
</evidence>
<sequence length="397" mass="44006">MSAKPRVLLVVGFLWGDEGIVRGLIALAKGLMESGWEVCLASAMVDQDGYERFTRGPEWIESQGIQHFYVPFPNFRTPAGKFSTAFKALLSLNVAVQQFKPDIINVHSLSLCPYTFVMRSLYGIPYISTARTMPSANRLGVKFGGLINKYFNTFLGNRFIAISTEIKEAYERILRIPPGQIRVVYHGVETDRFRPPSTQERLESREAFGLNLNDKVVCLIGYLYPLKGHDVLIQAISLLKSEGVNVVALCAGAGDKEEVQTLQTQAEQSNVSDLIRLLGFTDARQVLWASDALILPSRLEGFGWVIPEAMLCGVVPIRTPAGGAIDQIENGINGFIFPFNDAEALAMRLKQLIENEALMSQMSVAAIESARQKFTAERMIKETIAVYEELMTISSAQ</sequence>
<reference evidence="3 4" key="1">
    <citation type="submission" date="2012-06" db="EMBL/GenBank/DDBJ databases">
        <title>Finished chromosome of genome of Crinalium epipsammum PCC 9333.</title>
        <authorList>
            <consortium name="US DOE Joint Genome Institute"/>
            <person name="Gugger M."/>
            <person name="Coursin T."/>
            <person name="Rippka R."/>
            <person name="Tandeau De Marsac N."/>
            <person name="Huntemann M."/>
            <person name="Wei C.-L."/>
            <person name="Han J."/>
            <person name="Detter J.C."/>
            <person name="Han C."/>
            <person name="Tapia R."/>
            <person name="Davenport K."/>
            <person name="Daligault H."/>
            <person name="Erkkila T."/>
            <person name="Gu W."/>
            <person name="Munk A.C.C."/>
            <person name="Teshima H."/>
            <person name="Xu Y."/>
            <person name="Chain P."/>
            <person name="Chen A."/>
            <person name="Krypides N."/>
            <person name="Mavromatis K."/>
            <person name="Markowitz V."/>
            <person name="Szeto E."/>
            <person name="Ivanova N."/>
            <person name="Mikhailova N."/>
            <person name="Ovchinnikova G."/>
            <person name="Pagani I."/>
            <person name="Pati A."/>
            <person name="Goodwin L."/>
            <person name="Peters L."/>
            <person name="Pitluck S."/>
            <person name="Woyke T."/>
            <person name="Kerfeld C."/>
        </authorList>
    </citation>
    <scope>NUCLEOTIDE SEQUENCE [LARGE SCALE GENOMIC DNA]</scope>
    <source>
        <strain evidence="3 4">PCC 9333</strain>
    </source>
</reference>
<dbReference type="eggNOG" id="COG0438">
    <property type="taxonomic scope" value="Bacteria"/>
</dbReference>
<dbReference type="PANTHER" id="PTHR12526:SF630">
    <property type="entry name" value="GLYCOSYLTRANSFERASE"/>
    <property type="match status" value="1"/>
</dbReference>
<feature type="domain" description="Glycosyl transferase family 1" evidence="1">
    <location>
        <begin position="202"/>
        <end position="366"/>
    </location>
</feature>
<name>K9VZS3_9CYAN</name>
<feature type="domain" description="Glycosyltransferase subfamily 4-like N-terminal" evidence="2">
    <location>
        <begin position="19"/>
        <end position="192"/>
    </location>
</feature>
<dbReference type="Pfam" id="PF00534">
    <property type="entry name" value="Glycos_transf_1"/>
    <property type="match status" value="1"/>
</dbReference>
<dbReference type="Pfam" id="PF13439">
    <property type="entry name" value="Glyco_transf_4"/>
    <property type="match status" value="1"/>
</dbReference>
<keyword evidence="3" id="KW-0808">Transferase</keyword>
<protein>
    <submittedName>
        <fullName evidence="3">Glycosyl transferase group 1</fullName>
    </submittedName>
</protein>
<dbReference type="AlphaFoldDB" id="K9VZS3"/>
<dbReference type="EMBL" id="CP003620">
    <property type="protein sequence ID" value="AFZ13613.1"/>
    <property type="molecule type" value="Genomic_DNA"/>
</dbReference>
<dbReference type="HOGENOM" id="CLU_009583_0_3_3"/>